<sequence>RRSRGSISSPVASQVTRPNSFRSLSPSDRFPAHSAKIICRFIESCRVTNDGHMEHLLQTGSSKSLHDF</sequence>
<proteinExistence type="predicted"/>
<dbReference type="AlphaFoldDB" id="A0AAD8EQP9"/>
<reference evidence="2" key="1">
    <citation type="journal article" date="2023" name="IScience">
        <title>Live-bearing cockroach genome reveals convergent evolutionary mechanisms linked to viviparity in insects and beyond.</title>
        <authorList>
            <person name="Fouks B."/>
            <person name="Harrison M.C."/>
            <person name="Mikhailova A.A."/>
            <person name="Marchal E."/>
            <person name="English S."/>
            <person name="Carruthers M."/>
            <person name="Jennings E.C."/>
            <person name="Chiamaka E.L."/>
            <person name="Frigard R.A."/>
            <person name="Pippel M."/>
            <person name="Attardo G.M."/>
            <person name="Benoit J.B."/>
            <person name="Bornberg-Bauer E."/>
            <person name="Tobe S.S."/>
        </authorList>
    </citation>
    <scope>NUCLEOTIDE SEQUENCE</scope>
    <source>
        <strain evidence="2">Stay&amp;Tobe</strain>
    </source>
</reference>
<keyword evidence="3" id="KW-1185">Reference proteome</keyword>
<evidence type="ECO:0000256" key="1">
    <source>
        <dbReference type="SAM" id="MobiDB-lite"/>
    </source>
</evidence>
<feature type="compositionally biased region" description="Polar residues" evidence="1">
    <location>
        <begin position="1"/>
        <end position="26"/>
    </location>
</feature>
<name>A0AAD8EQP9_DIPPU</name>
<accession>A0AAD8EQP9</accession>
<evidence type="ECO:0000313" key="3">
    <source>
        <dbReference type="Proteomes" id="UP001233999"/>
    </source>
</evidence>
<feature type="region of interest" description="Disordered" evidence="1">
    <location>
        <begin position="1"/>
        <end position="29"/>
    </location>
</feature>
<gene>
    <name evidence="2" type="ORF">L9F63_011078</name>
</gene>
<organism evidence="2 3">
    <name type="scientific">Diploptera punctata</name>
    <name type="common">Pacific beetle cockroach</name>
    <dbReference type="NCBI Taxonomy" id="6984"/>
    <lineage>
        <taxon>Eukaryota</taxon>
        <taxon>Metazoa</taxon>
        <taxon>Ecdysozoa</taxon>
        <taxon>Arthropoda</taxon>
        <taxon>Hexapoda</taxon>
        <taxon>Insecta</taxon>
        <taxon>Pterygota</taxon>
        <taxon>Neoptera</taxon>
        <taxon>Polyneoptera</taxon>
        <taxon>Dictyoptera</taxon>
        <taxon>Blattodea</taxon>
        <taxon>Blaberoidea</taxon>
        <taxon>Blaberidae</taxon>
        <taxon>Diplopterinae</taxon>
        <taxon>Diploptera</taxon>
    </lineage>
</organism>
<feature type="non-terminal residue" evidence="2">
    <location>
        <position position="1"/>
    </location>
</feature>
<evidence type="ECO:0000313" key="2">
    <source>
        <dbReference type="EMBL" id="KAJ9598257.1"/>
    </source>
</evidence>
<protein>
    <submittedName>
        <fullName evidence="2">Uncharacterized protein</fullName>
    </submittedName>
</protein>
<dbReference type="Proteomes" id="UP001233999">
    <property type="component" value="Unassembled WGS sequence"/>
</dbReference>
<comment type="caution">
    <text evidence="2">The sequence shown here is derived from an EMBL/GenBank/DDBJ whole genome shotgun (WGS) entry which is preliminary data.</text>
</comment>
<feature type="non-terminal residue" evidence="2">
    <location>
        <position position="68"/>
    </location>
</feature>
<dbReference type="EMBL" id="JASPKZ010001233">
    <property type="protein sequence ID" value="KAJ9598257.1"/>
    <property type="molecule type" value="Genomic_DNA"/>
</dbReference>
<reference evidence="2" key="2">
    <citation type="submission" date="2023-05" db="EMBL/GenBank/DDBJ databases">
        <authorList>
            <person name="Fouks B."/>
        </authorList>
    </citation>
    <scope>NUCLEOTIDE SEQUENCE</scope>
    <source>
        <strain evidence="2">Stay&amp;Tobe</strain>
        <tissue evidence="2">Testes</tissue>
    </source>
</reference>